<sequence>MSSTMTAPAVGHRPPDPGTDTPMRDYGASPNDASPPIESRSASAIRDMHNSAPASKGSPATPIEIKTEPSESQDFSLHQQKEKSAQSAAGVLLAQLLGNQSSTSASASGQTAGEKTEQQDANLFDSRHQQSDANAQNNLFFDQSFQGDSGSVPGGTQVSNGGQMADIFGGLGNSPQDANGLEHPSSDAMNALTDPLNSKSDIEPSLLPAFEMSEGPKKCIRRSPA</sequence>
<protein>
    <submittedName>
        <fullName evidence="2">Transcriptional regulator family: Forkhead</fullName>
    </submittedName>
</protein>
<gene>
    <name evidence="2" type="ORF">N7468_004459</name>
</gene>
<dbReference type="GeneID" id="83201059"/>
<organism evidence="2 3">
    <name type="scientific">Penicillium chermesinum</name>
    <dbReference type="NCBI Taxonomy" id="63820"/>
    <lineage>
        <taxon>Eukaryota</taxon>
        <taxon>Fungi</taxon>
        <taxon>Dikarya</taxon>
        <taxon>Ascomycota</taxon>
        <taxon>Pezizomycotina</taxon>
        <taxon>Eurotiomycetes</taxon>
        <taxon>Eurotiomycetidae</taxon>
        <taxon>Eurotiales</taxon>
        <taxon>Aspergillaceae</taxon>
        <taxon>Penicillium</taxon>
    </lineage>
</organism>
<feature type="region of interest" description="Disordered" evidence="1">
    <location>
        <begin position="1"/>
        <end position="86"/>
    </location>
</feature>
<name>A0A9W9P8J9_9EURO</name>
<dbReference type="EMBL" id="JAPQKS010000003">
    <property type="protein sequence ID" value="KAJ5239840.1"/>
    <property type="molecule type" value="Genomic_DNA"/>
</dbReference>
<dbReference type="RefSeq" id="XP_058332759.1">
    <property type="nucleotide sequence ID" value="XM_058473756.1"/>
</dbReference>
<evidence type="ECO:0000313" key="3">
    <source>
        <dbReference type="Proteomes" id="UP001150941"/>
    </source>
</evidence>
<comment type="caution">
    <text evidence="2">The sequence shown here is derived from an EMBL/GenBank/DDBJ whole genome shotgun (WGS) entry which is preliminary data.</text>
</comment>
<accession>A0A9W9P8J9</accession>
<reference evidence="2" key="2">
    <citation type="journal article" date="2023" name="IMA Fungus">
        <title>Comparative genomic study of the Penicillium genus elucidates a diverse pangenome and 15 lateral gene transfer events.</title>
        <authorList>
            <person name="Petersen C."/>
            <person name="Sorensen T."/>
            <person name="Nielsen M.R."/>
            <person name="Sondergaard T.E."/>
            <person name="Sorensen J.L."/>
            <person name="Fitzpatrick D.A."/>
            <person name="Frisvad J.C."/>
            <person name="Nielsen K.L."/>
        </authorList>
    </citation>
    <scope>NUCLEOTIDE SEQUENCE</scope>
    <source>
        <strain evidence="2">IBT 19713</strain>
    </source>
</reference>
<dbReference type="Proteomes" id="UP001150941">
    <property type="component" value="Unassembled WGS sequence"/>
</dbReference>
<reference evidence="2" key="1">
    <citation type="submission" date="2022-11" db="EMBL/GenBank/DDBJ databases">
        <authorList>
            <person name="Petersen C."/>
        </authorList>
    </citation>
    <scope>NUCLEOTIDE SEQUENCE</scope>
    <source>
        <strain evidence="2">IBT 19713</strain>
    </source>
</reference>
<feature type="compositionally biased region" description="Polar residues" evidence="1">
    <location>
        <begin position="131"/>
        <end position="162"/>
    </location>
</feature>
<evidence type="ECO:0000256" key="1">
    <source>
        <dbReference type="SAM" id="MobiDB-lite"/>
    </source>
</evidence>
<keyword evidence="3" id="KW-1185">Reference proteome</keyword>
<dbReference type="AlphaFoldDB" id="A0A9W9P8J9"/>
<feature type="compositionally biased region" description="Low complexity" evidence="1">
    <location>
        <begin position="101"/>
        <end position="113"/>
    </location>
</feature>
<dbReference type="OrthoDB" id="5402974at2759"/>
<feature type="region of interest" description="Disordered" evidence="1">
    <location>
        <begin position="101"/>
        <end position="200"/>
    </location>
</feature>
<evidence type="ECO:0000313" key="2">
    <source>
        <dbReference type="EMBL" id="KAJ5239840.1"/>
    </source>
</evidence>
<proteinExistence type="predicted"/>